<dbReference type="InterPro" id="IPR021496">
    <property type="entry name" value="DUF3150"/>
</dbReference>
<reference evidence="2 3" key="1">
    <citation type="journal article" date="2020" name="Microorganisms">
        <title>Osmotic Adaptation and Compatible Solute Biosynthesis of Phototrophic Bacteria as Revealed from Genome Analyses.</title>
        <authorList>
            <person name="Imhoff J.F."/>
            <person name="Rahn T."/>
            <person name="Kunzel S."/>
            <person name="Keller A."/>
            <person name="Neulinger S.C."/>
        </authorList>
    </citation>
    <scope>NUCLEOTIDE SEQUENCE [LARGE SCALE GENOMIC DNA]</scope>
    <source>
        <strain evidence="2 3">DSM 25653</strain>
    </source>
</reference>
<evidence type="ECO:0000313" key="2">
    <source>
        <dbReference type="EMBL" id="MBK1620241.1"/>
    </source>
</evidence>
<feature type="region of interest" description="Disordered" evidence="1">
    <location>
        <begin position="297"/>
        <end position="406"/>
    </location>
</feature>
<organism evidence="2 3">
    <name type="scientific">Lamprobacter modestohalophilus</name>
    <dbReference type="NCBI Taxonomy" id="1064514"/>
    <lineage>
        <taxon>Bacteria</taxon>
        <taxon>Pseudomonadati</taxon>
        <taxon>Pseudomonadota</taxon>
        <taxon>Gammaproteobacteria</taxon>
        <taxon>Chromatiales</taxon>
        <taxon>Chromatiaceae</taxon>
        <taxon>Lamprobacter</taxon>
    </lineage>
</organism>
<dbReference type="Proteomes" id="UP001138768">
    <property type="component" value="Unassembled WGS sequence"/>
</dbReference>
<evidence type="ECO:0008006" key="4">
    <source>
        <dbReference type="Google" id="ProtNLM"/>
    </source>
</evidence>
<dbReference type="EMBL" id="NRRY01000035">
    <property type="protein sequence ID" value="MBK1620241.1"/>
    <property type="molecule type" value="Genomic_DNA"/>
</dbReference>
<gene>
    <name evidence="2" type="ORF">CKO42_17695</name>
</gene>
<dbReference type="AlphaFoldDB" id="A0A9X0WB61"/>
<evidence type="ECO:0000313" key="3">
    <source>
        <dbReference type="Proteomes" id="UP001138768"/>
    </source>
</evidence>
<feature type="compositionally biased region" description="Polar residues" evidence="1">
    <location>
        <begin position="376"/>
        <end position="397"/>
    </location>
</feature>
<proteinExistence type="predicted"/>
<keyword evidence="3" id="KW-1185">Reference proteome</keyword>
<evidence type="ECO:0000256" key="1">
    <source>
        <dbReference type="SAM" id="MobiDB-lite"/>
    </source>
</evidence>
<dbReference type="RefSeq" id="WP_242479491.1">
    <property type="nucleotide sequence ID" value="NZ_NRRY01000035.1"/>
</dbReference>
<accession>A0A9X0WB61</accession>
<name>A0A9X0WB61_9GAMM</name>
<dbReference type="Pfam" id="PF11348">
    <property type="entry name" value="DUF3150"/>
    <property type="match status" value="1"/>
</dbReference>
<comment type="caution">
    <text evidence="2">The sequence shown here is derived from an EMBL/GenBank/DDBJ whole genome shotgun (WGS) entry which is preliminary data.</text>
</comment>
<feature type="compositionally biased region" description="Polar residues" evidence="1">
    <location>
        <begin position="342"/>
        <end position="356"/>
    </location>
</feature>
<sequence length="406" mass="44254">MNTTSIPAPAPEVLRLTDQTTLFLIDYHIWSGRKKLRPEDLRMGQDRPPDELISLGSKKVCDPQALRVFHRKRRQVERELLAVGTRFLGGYLVPNSHAAAVLVEANRLTGEARAAAEAFLADYDRHIDAWCAAYPRWEPAILKAIDPVEVVRAQLRFRVQALRIETSLAVAEDTLAEDLEAVGETIFSEVERMARHLEQSFLGKDELSQRVLGTFRRIADKLDALSFADYRIDPVVRSLRAWLARLPATGSITGGLFLEGWALMRLVGDAEAMARHGAGLLALAELMPRDAIGQALAGRSDDTVDADETAGSADADADADADSDAVSGMDAQTDSDAFAPVSNDTQTKPAEASSTRAEPIADFDALFNDDPVDGQDASQEIESTNASPALVPSTTPEPISAQDFWF</sequence>
<protein>
    <recommendedName>
        <fullName evidence="4">DUF3150 domain-containing protein</fullName>
    </recommendedName>
</protein>